<keyword evidence="5" id="KW-1185">Reference proteome</keyword>
<feature type="transmembrane region" description="Helical" evidence="1">
    <location>
        <begin position="207"/>
        <end position="225"/>
    </location>
</feature>
<evidence type="ECO:0000256" key="1">
    <source>
        <dbReference type="SAM" id="Phobius"/>
    </source>
</evidence>
<keyword evidence="4" id="KW-0012">Acyltransferase</keyword>
<feature type="transmembrane region" description="Helical" evidence="1">
    <location>
        <begin position="231"/>
        <end position="250"/>
    </location>
</feature>
<name>A0A6I4RUD9_9STRE</name>
<dbReference type="Proteomes" id="UP000435423">
    <property type="component" value="Unassembled WGS sequence"/>
</dbReference>
<evidence type="ECO:0000259" key="2">
    <source>
        <dbReference type="Pfam" id="PF01757"/>
    </source>
</evidence>
<evidence type="ECO:0000313" key="3">
    <source>
        <dbReference type="EMBL" id="MTB64715.1"/>
    </source>
</evidence>
<comment type="caution">
    <text evidence="4">The sequence shown here is derived from an EMBL/GenBank/DDBJ whole genome shotgun (WGS) entry which is preliminary data.</text>
</comment>
<dbReference type="Proteomes" id="UP000435060">
    <property type="component" value="Unassembled WGS sequence"/>
</dbReference>
<reference evidence="3 5" key="2">
    <citation type="submission" date="2019-11" db="EMBL/GenBank/DDBJ databases">
        <title>Streptococcis sp. isolated from the respiratory tract of Marmot.</title>
        <authorList>
            <person name="Zhang G."/>
        </authorList>
    </citation>
    <scope>NUCLEOTIDE SEQUENCE [LARGE SCALE GENOMIC DNA]</scope>
    <source>
        <strain evidence="3">Zg-86</strain>
        <strain evidence="5">zg-86</strain>
    </source>
</reference>
<protein>
    <submittedName>
        <fullName evidence="4">Acyltransferase family protein</fullName>
    </submittedName>
</protein>
<evidence type="ECO:0000313" key="5">
    <source>
        <dbReference type="Proteomes" id="UP000435060"/>
    </source>
</evidence>
<dbReference type="GO" id="GO:0016747">
    <property type="term" value="F:acyltransferase activity, transferring groups other than amino-acyl groups"/>
    <property type="evidence" value="ECO:0007669"/>
    <property type="project" value="InterPro"/>
</dbReference>
<feature type="transmembrane region" description="Helical" evidence="1">
    <location>
        <begin position="147"/>
        <end position="166"/>
    </location>
</feature>
<keyword evidence="4" id="KW-0808">Transferase</keyword>
<feature type="transmembrane region" description="Helical" evidence="1">
    <location>
        <begin position="120"/>
        <end position="140"/>
    </location>
</feature>
<dbReference type="InterPro" id="IPR002656">
    <property type="entry name" value="Acyl_transf_3_dom"/>
</dbReference>
<sequence>MYRRNFGIDLLKIIAMFMIFFIHLLGEGGVITKLQYTGGIKYYFVSAIVVAFYCHVNCYGLISGYLGMRSDFKYSKLLLLWCQVIFYSFGGTVLLLLFGYRSESSDLWRNSLFPIFSGTYWYVTSYFGMMILMPIVGPILKKIETKELLKLSVVLFLTFSFFPTILSVNGKFLGINQGLSLIWLLNLYIFGALLYKLDFKKLSNKKLFTVYILSICFTVVFKGYLNRDYWLTYNSPTILFSAFSIFLIFIKLNIKKEFLKQILRILSPLTLGVYLIHYQPLIYELFLKDKLYFLAEKTFFSFVFSLVGVSVSCFIICLIIDYIRLRIFEKMHVKEYCQKICKLFDE</sequence>
<feature type="transmembrane region" description="Helical" evidence="1">
    <location>
        <begin position="43"/>
        <end position="66"/>
    </location>
</feature>
<feature type="transmembrane region" description="Helical" evidence="1">
    <location>
        <begin position="78"/>
        <end position="100"/>
    </location>
</feature>
<feature type="transmembrane region" description="Helical" evidence="1">
    <location>
        <begin position="178"/>
        <end position="195"/>
    </location>
</feature>
<dbReference type="RefSeq" id="WP_154609118.1">
    <property type="nucleotide sequence ID" value="NZ_CP072115.1"/>
</dbReference>
<gene>
    <name evidence="3" type="ORF">GGG87_06880</name>
    <name evidence="4" type="ORF">GGH11_07320</name>
</gene>
<dbReference type="EMBL" id="WUBJ01000008">
    <property type="protein sequence ID" value="MWV56782.1"/>
    <property type="molecule type" value="Genomic_DNA"/>
</dbReference>
<reference evidence="4 6" key="1">
    <citation type="submission" date="2019-10" db="EMBL/GenBank/DDBJ databases">
        <title>Streptococcis sp, isolated from the respiratory tract of Marmot.</title>
        <authorList>
            <person name="Zhang G."/>
        </authorList>
    </citation>
    <scope>NUCLEOTIDE SEQUENCE [LARGE SCALE GENOMIC DNA]</scope>
    <source>
        <strain evidence="6">zg-70</strain>
        <strain evidence="4">Zg-70</strain>
    </source>
</reference>
<feature type="domain" description="Acyltransferase 3" evidence="2">
    <location>
        <begin position="6"/>
        <end position="319"/>
    </location>
</feature>
<organism evidence="4 6">
    <name type="scientific">Streptococcus zhangguiae</name>
    <dbReference type="NCBI Taxonomy" id="2664091"/>
    <lineage>
        <taxon>Bacteria</taxon>
        <taxon>Bacillati</taxon>
        <taxon>Bacillota</taxon>
        <taxon>Bacilli</taxon>
        <taxon>Lactobacillales</taxon>
        <taxon>Streptococcaceae</taxon>
        <taxon>Streptococcus</taxon>
    </lineage>
</organism>
<dbReference type="AlphaFoldDB" id="A0A6I4RUD9"/>
<feature type="transmembrane region" description="Helical" evidence="1">
    <location>
        <begin position="299"/>
        <end position="323"/>
    </location>
</feature>
<keyword evidence="1" id="KW-0472">Membrane</keyword>
<feature type="transmembrane region" description="Helical" evidence="1">
    <location>
        <begin position="262"/>
        <end position="279"/>
    </location>
</feature>
<accession>A0A6I4RUD9</accession>
<evidence type="ECO:0000313" key="6">
    <source>
        <dbReference type="Proteomes" id="UP000435423"/>
    </source>
</evidence>
<proteinExistence type="predicted"/>
<dbReference type="Pfam" id="PF01757">
    <property type="entry name" value="Acyl_transf_3"/>
    <property type="match status" value="1"/>
</dbReference>
<keyword evidence="1" id="KW-1133">Transmembrane helix</keyword>
<evidence type="ECO:0000313" key="4">
    <source>
        <dbReference type="EMBL" id="MWV56782.1"/>
    </source>
</evidence>
<feature type="transmembrane region" description="Helical" evidence="1">
    <location>
        <begin position="12"/>
        <end position="31"/>
    </location>
</feature>
<dbReference type="EMBL" id="WLCG01000009">
    <property type="protein sequence ID" value="MTB64715.1"/>
    <property type="molecule type" value="Genomic_DNA"/>
</dbReference>
<keyword evidence="1" id="KW-0812">Transmembrane</keyword>